<evidence type="ECO:0008006" key="5">
    <source>
        <dbReference type="Google" id="ProtNLM"/>
    </source>
</evidence>
<dbReference type="OrthoDB" id="7699970at2"/>
<keyword evidence="4" id="KW-1185">Reference proteome</keyword>
<evidence type="ECO:0000256" key="2">
    <source>
        <dbReference type="SAM" id="SignalP"/>
    </source>
</evidence>
<evidence type="ECO:0000256" key="1">
    <source>
        <dbReference type="SAM" id="Phobius"/>
    </source>
</evidence>
<gene>
    <name evidence="3" type="ORF">BLA27_10395</name>
</gene>
<feature type="transmembrane region" description="Helical" evidence="1">
    <location>
        <begin position="294"/>
        <end position="313"/>
    </location>
</feature>
<evidence type="ECO:0000313" key="3">
    <source>
        <dbReference type="EMBL" id="OIS93703.1"/>
    </source>
</evidence>
<dbReference type="Proteomes" id="UP000182985">
    <property type="component" value="Unassembled WGS sequence"/>
</dbReference>
<feature type="chain" id="PRO_5009639296" description="Oxygen tolerance protein BatD" evidence="2">
    <location>
        <begin position="21"/>
        <end position="429"/>
    </location>
</feature>
<keyword evidence="2" id="KW-0732">Signal</keyword>
<dbReference type="RefSeq" id="WP_071631689.1">
    <property type="nucleotide sequence ID" value="NZ_MOEC01000008.1"/>
</dbReference>
<feature type="signal peptide" evidence="2">
    <location>
        <begin position="1"/>
        <end position="20"/>
    </location>
</feature>
<proteinExistence type="predicted"/>
<dbReference type="PANTHER" id="PTHR40940">
    <property type="entry name" value="PROTEIN BATD-RELATED"/>
    <property type="match status" value="1"/>
</dbReference>
<name>A0A1J6HZL7_9HYPH</name>
<sequence length="429" mass="47063">MTRSAIAFFLMLVSATTAFGAEPFARASIHPAKRIVPGQQVLVDIEIFVPEFFTSPPQFPSLELENAVVSLSKERSENIMETVNDVRFTGIRKSLAVVPETAGAFTLPPFRVTFGQSVNGTATRSSVEVPSVSFNVENAGVSETPAVMFAARNVTLQQSFDRDSKSLRVGDALVRTITVTAENTQAMMIPPLNVGTVPDLKHYEKTPLIDDNVSLGRQSASRRTEVHVYTANREGSYELPAIKFVWFDVSSATSRSSDLAPVQITVSAADTSAGGIAPQLSKPAPEPFIQRQKAALVVVSCLVLAGIVWLFSLSIPKLRHTLNVLRKKHQSTYQYRLKLLRRRISSGTDEEIYSGLYEWSDFLGYPNLSAWAKDGSDRLRTEVGNLSQSLFGTPAMQFDRKALLANIEIHHHEKSRPSALPPLNPFASG</sequence>
<dbReference type="EMBL" id="MOEC01000008">
    <property type="protein sequence ID" value="OIS93703.1"/>
    <property type="molecule type" value="Genomic_DNA"/>
</dbReference>
<keyword evidence="1" id="KW-1133">Transmembrane helix</keyword>
<dbReference type="PANTHER" id="PTHR40940:SF1">
    <property type="entry name" value="PROTEIN BATD"/>
    <property type="match status" value="1"/>
</dbReference>
<protein>
    <recommendedName>
        <fullName evidence="5">Oxygen tolerance protein BatD</fullName>
    </recommendedName>
</protein>
<accession>A0A1J6HZL7</accession>
<comment type="caution">
    <text evidence="3">The sequence shown here is derived from an EMBL/GenBank/DDBJ whole genome shotgun (WGS) entry which is preliminary data.</text>
</comment>
<reference evidence="3 4" key="1">
    <citation type="submission" date="2016-10" db="EMBL/GenBank/DDBJ databases">
        <title>The Draft Genome Sequence of the Potato Rhizosphere Bacteria Ochrobactrum sp. IPA7.2.</title>
        <authorList>
            <person name="Gogoleva N.E."/>
            <person name="Khlopko Y.A."/>
            <person name="Burygin G.L."/>
            <person name="Plotnikov A.O."/>
        </authorList>
    </citation>
    <scope>NUCLEOTIDE SEQUENCE [LARGE SCALE GENOMIC DNA]</scope>
    <source>
        <strain evidence="3 4">IPA7.2</strain>
    </source>
</reference>
<organism evidence="3 4">
    <name type="scientific">Brucella cytisi</name>
    <dbReference type="NCBI Taxonomy" id="407152"/>
    <lineage>
        <taxon>Bacteria</taxon>
        <taxon>Pseudomonadati</taxon>
        <taxon>Pseudomonadota</taxon>
        <taxon>Alphaproteobacteria</taxon>
        <taxon>Hyphomicrobiales</taxon>
        <taxon>Brucellaceae</taxon>
        <taxon>Brucella/Ochrobactrum group</taxon>
        <taxon>Brucella</taxon>
    </lineage>
</organism>
<evidence type="ECO:0000313" key="4">
    <source>
        <dbReference type="Proteomes" id="UP000182985"/>
    </source>
</evidence>
<keyword evidence="1" id="KW-0472">Membrane</keyword>
<dbReference type="InterPro" id="IPR025738">
    <property type="entry name" value="BatD"/>
</dbReference>
<keyword evidence="1" id="KW-0812">Transmembrane</keyword>
<dbReference type="AlphaFoldDB" id="A0A1J6HZL7"/>